<feature type="domain" description="ABC transporter" evidence="3">
    <location>
        <begin position="281"/>
        <end position="501"/>
    </location>
</feature>
<dbReference type="GO" id="GO:0016887">
    <property type="term" value="F:ATP hydrolysis activity"/>
    <property type="evidence" value="ECO:0007669"/>
    <property type="project" value="InterPro"/>
</dbReference>
<dbReference type="InterPro" id="IPR003439">
    <property type="entry name" value="ABC_transporter-like_ATP-bd"/>
</dbReference>
<evidence type="ECO:0000256" key="1">
    <source>
        <dbReference type="ARBA" id="ARBA00022741"/>
    </source>
</evidence>
<dbReference type="eggNOG" id="COG1119">
    <property type="taxonomic scope" value="Bacteria"/>
</dbReference>
<organism evidence="4 5">
    <name type="scientific">Deinococcus phoenicis</name>
    <dbReference type="NCBI Taxonomy" id="1476583"/>
    <lineage>
        <taxon>Bacteria</taxon>
        <taxon>Thermotogati</taxon>
        <taxon>Deinococcota</taxon>
        <taxon>Deinococci</taxon>
        <taxon>Deinococcales</taxon>
        <taxon>Deinococcaceae</taxon>
        <taxon>Deinococcus</taxon>
    </lineage>
</organism>
<proteinExistence type="predicted"/>
<keyword evidence="5" id="KW-1185">Reference proteome</keyword>
<dbReference type="PANTHER" id="PTHR43158:SF2">
    <property type="entry name" value="SKFA PEPTIDE EXPORT ATP-BINDING PROTEIN SKFE"/>
    <property type="match status" value="1"/>
</dbReference>
<evidence type="ECO:0000259" key="3">
    <source>
        <dbReference type="PROSITE" id="PS50893"/>
    </source>
</evidence>
<dbReference type="Gene3D" id="3.40.50.300">
    <property type="entry name" value="P-loop containing nucleotide triphosphate hydrolases"/>
    <property type="match status" value="2"/>
</dbReference>
<dbReference type="Pfam" id="PF00005">
    <property type="entry name" value="ABC_tran"/>
    <property type="match status" value="2"/>
</dbReference>
<dbReference type="RefSeq" id="WP_081790951.1">
    <property type="nucleotide sequence ID" value="NZ_JHAC01000062.1"/>
</dbReference>
<accession>A0A016QM19</accession>
<dbReference type="STRING" id="1476583.DEIPH_ctg066orf0023"/>
<sequence length="501" mass="53421">MTGEANAAAPHAQLPEAQLPKAQLPAAQLPAPGLPLVRLTGATVHAGGRVLLDGVSLTLHRGEALRLAGPNGGGKTTLLRLLAGEVAPVSGERVYGLGGGVQRSAVRARRSLSVVGPDAEAFYLTRDWAQTVRDVMLAGFEGDTLRLWEPGADALARLTEVAALTEVTPLLDRDFRTLSHGQRRRVVLARALMPRPELLLLDEFTDGLSAGARETLGRVLQAVHASGVATVLATHRPEEAPPLAWRTLRVEGGCVTAGNAAAPALTGGIQLPPPPGSGDLVRLRDVQVYRNGHPALGPLSWTWAAGQHWLVTGENGSGKSTLARLIAGELHPARGGQLERPYLRRDLLTERRRTVGLVGAEVGIRQRRAWAGRDVIGSAWSGTEGFAPDLTPEQAARVEELAAQLDAADLLDREVQTLSQGQLRRLLLARAVAHAPRLLILDEGLDFLDAASRARFLALLPEMVRQGTHVMVIAHREEDAPAGLTHHLRLEGGRVSREGPL</sequence>
<dbReference type="PROSITE" id="PS00211">
    <property type="entry name" value="ABC_TRANSPORTER_1"/>
    <property type="match status" value="2"/>
</dbReference>
<dbReference type="EMBL" id="JHAC01000062">
    <property type="protein sequence ID" value="EYB66839.1"/>
    <property type="molecule type" value="Genomic_DNA"/>
</dbReference>
<dbReference type="OrthoDB" id="9809450at2"/>
<dbReference type="InterPro" id="IPR003593">
    <property type="entry name" value="AAA+_ATPase"/>
</dbReference>
<dbReference type="GO" id="GO:0005524">
    <property type="term" value="F:ATP binding"/>
    <property type="evidence" value="ECO:0007669"/>
    <property type="project" value="UniProtKB-KW"/>
</dbReference>
<dbReference type="PATRIC" id="fig|1476583.3.peg.3154"/>
<keyword evidence="2" id="KW-0067">ATP-binding</keyword>
<name>A0A016QM19_9DEIO</name>
<dbReference type="AlphaFoldDB" id="A0A016QM19"/>
<gene>
    <name evidence="4" type="ORF">DEIPH_ctg066orf0023</name>
</gene>
<protein>
    <submittedName>
        <fullName evidence="4">ABC transporter</fullName>
    </submittedName>
</protein>
<evidence type="ECO:0000313" key="5">
    <source>
        <dbReference type="Proteomes" id="UP000020492"/>
    </source>
</evidence>
<dbReference type="SMART" id="SM00382">
    <property type="entry name" value="AAA"/>
    <property type="match status" value="2"/>
</dbReference>
<dbReference type="Proteomes" id="UP000020492">
    <property type="component" value="Unassembled WGS sequence"/>
</dbReference>
<evidence type="ECO:0000313" key="4">
    <source>
        <dbReference type="EMBL" id="EYB66839.1"/>
    </source>
</evidence>
<dbReference type="InterPro" id="IPR017871">
    <property type="entry name" value="ABC_transporter-like_CS"/>
</dbReference>
<comment type="caution">
    <text evidence="4">The sequence shown here is derived from an EMBL/GenBank/DDBJ whole genome shotgun (WGS) entry which is preliminary data.</text>
</comment>
<dbReference type="PANTHER" id="PTHR43158">
    <property type="entry name" value="SKFA PEPTIDE EXPORT ATP-BINDING PROTEIN SKFE"/>
    <property type="match status" value="1"/>
</dbReference>
<dbReference type="PROSITE" id="PS50893">
    <property type="entry name" value="ABC_TRANSPORTER_2"/>
    <property type="match status" value="2"/>
</dbReference>
<dbReference type="SUPFAM" id="SSF52540">
    <property type="entry name" value="P-loop containing nucleoside triphosphate hydrolases"/>
    <property type="match status" value="2"/>
</dbReference>
<reference evidence="4 5" key="1">
    <citation type="submission" date="2014-03" db="EMBL/GenBank/DDBJ databases">
        <title>Draft genome sequence of Deinococcus phoenicis 1P10ME.</title>
        <authorList>
            <person name="Stepanov V.G."/>
            <person name="Vaishampayan P."/>
            <person name="Venkateswaran K."/>
            <person name="Fox G.E."/>
        </authorList>
    </citation>
    <scope>NUCLEOTIDE SEQUENCE [LARGE SCALE GENOMIC DNA]</scope>
    <source>
        <strain evidence="4 5">1P10ME</strain>
    </source>
</reference>
<dbReference type="InterPro" id="IPR027417">
    <property type="entry name" value="P-loop_NTPase"/>
</dbReference>
<keyword evidence="1" id="KW-0547">Nucleotide-binding</keyword>
<feature type="domain" description="ABC transporter" evidence="3">
    <location>
        <begin position="37"/>
        <end position="277"/>
    </location>
</feature>
<evidence type="ECO:0000256" key="2">
    <source>
        <dbReference type="ARBA" id="ARBA00022840"/>
    </source>
</evidence>